<gene>
    <name evidence="2" type="ORF">Cvel_12717</name>
</gene>
<feature type="compositionally biased region" description="Basic and acidic residues" evidence="1">
    <location>
        <begin position="383"/>
        <end position="415"/>
    </location>
</feature>
<reference evidence="2" key="1">
    <citation type="submission" date="2014-11" db="EMBL/GenBank/DDBJ databases">
        <authorList>
            <person name="Otto D Thomas"/>
            <person name="Naeem Raeece"/>
        </authorList>
    </citation>
    <scope>NUCLEOTIDE SEQUENCE</scope>
</reference>
<feature type="region of interest" description="Disordered" evidence="1">
    <location>
        <begin position="15"/>
        <end position="56"/>
    </location>
</feature>
<evidence type="ECO:0000313" key="2">
    <source>
        <dbReference type="EMBL" id="CEM54362.1"/>
    </source>
</evidence>
<organism evidence="2">
    <name type="scientific">Chromera velia CCMP2878</name>
    <dbReference type="NCBI Taxonomy" id="1169474"/>
    <lineage>
        <taxon>Eukaryota</taxon>
        <taxon>Sar</taxon>
        <taxon>Alveolata</taxon>
        <taxon>Colpodellida</taxon>
        <taxon>Chromeraceae</taxon>
        <taxon>Chromera</taxon>
    </lineage>
</organism>
<dbReference type="Gene3D" id="3.40.50.1110">
    <property type="entry name" value="SGNH hydrolase"/>
    <property type="match status" value="1"/>
</dbReference>
<dbReference type="GO" id="GO:0016788">
    <property type="term" value="F:hydrolase activity, acting on ester bonds"/>
    <property type="evidence" value="ECO:0007669"/>
    <property type="project" value="InterPro"/>
</dbReference>
<dbReference type="InterPro" id="IPR001087">
    <property type="entry name" value="GDSL"/>
</dbReference>
<dbReference type="InterPro" id="IPR036514">
    <property type="entry name" value="SGNH_hydro_sf"/>
</dbReference>
<dbReference type="VEuPathDB" id="CryptoDB:Cvel_12717"/>
<feature type="region of interest" description="Disordered" evidence="1">
    <location>
        <begin position="378"/>
        <end position="418"/>
    </location>
</feature>
<evidence type="ECO:0000256" key="1">
    <source>
        <dbReference type="SAM" id="MobiDB-lite"/>
    </source>
</evidence>
<accession>A0A0G4IBD2</accession>
<name>A0A0G4IBD2_9ALVE</name>
<sequence>MVGLGVAQGLSLRKNYVPLPRSPGPSAGFVSVDETAGKKNEDASSSSSTFPRRGGAGITSWVAATNERSDAARTVAYGPLGSAQVWSCLRHRQVERALSGTKQGEGHESERQAVSPSAGGEGQGQGAVSAKQTKGRKSGKKGKEKERNPPLRVLFVGDSLVLGIGCELARYKEEGPVLPRAFCERLAERTGRNVVWQAISKNGADVQTVHKTLFSEVKTACLQVAKGEGGAEKMRGEGKDDKEGGADVCVIVCGLNDMKDTIVHRRSPREFRTALSNLVSALHGEVGPNCAIILPALPVEVCTSFNVFPVFHLIRSAMALWDLQKVGVLHGLELRGAGRSEESLVESLLNICIRWSASVSCRFGESAFVGKPSHAELSSVTSERNKHGEGEYGKGKAGGKDQRDTREERERSAERKHLRQAATVAMWPEAVSVSELLRRSEEAMLHLVAADGVHPSDLGYAVWGDFLAREAEKLGLLDRFLGIANE</sequence>
<feature type="region of interest" description="Disordered" evidence="1">
    <location>
        <begin position="98"/>
        <end position="149"/>
    </location>
</feature>
<dbReference type="AlphaFoldDB" id="A0A0G4IBD2"/>
<dbReference type="SUPFAM" id="SSF52266">
    <property type="entry name" value="SGNH hydrolase"/>
    <property type="match status" value="1"/>
</dbReference>
<proteinExistence type="predicted"/>
<evidence type="ECO:0008006" key="3">
    <source>
        <dbReference type="Google" id="ProtNLM"/>
    </source>
</evidence>
<protein>
    <recommendedName>
        <fullName evidence="3">SGNH hydrolase-type esterase domain-containing protein</fullName>
    </recommendedName>
</protein>
<dbReference type="EMBL" id="CDMZ01005780">
    <property type="protein sequence ID" value="CEM54362.1"/>
    <property type="molecule type" value="Genomic_DNA"/>
</dbReference>
<dbReference type="Pfam" id="PF00657">
    <property type="entry name" value="Lipase_GDSL"/>
    <property type="match status" value="1"/>
</dbReference>